<reference evidence="1" key="1">
    <citation type="submission" date="2020-04" db="EMBL/GenBank/DDBJ databases">
        <authorList>
            <person name="Alioto T."/>
            <person name="Alioto T."/>
            <person name="Gomez Garrido J."/>
        </authorList>
    </citation>
    <scope>NUCLEOTIDE SEQUENCE</scope>
    <source>
        <strain evidence="1">A484AB</strain>
    </source>
</reference>
<keyword evidence="2" id="KW-1185">Reference proteome</keyword>
<dbReference type="OrthoDB" id="5989968at2759"/>
<comment type="caution">
    <text evidence="1">The sequence shown here is derived from an EMBL/GenBank/DDBJ whole genome shotgun (WGS) entry which is preliminary data.</text>
</comment>
<organism evidence="1 2">
    <name type="scientific">Paramuricea clavata</name>
    <name type="common">Red gorgonian</name>
    <name type="synonym">Violescent sea-whip</name>
    <dbReference type="NCBI Taxonomy" id="317549"/>
    <lineage>
        <taxon>Eukaryota</taxon>
        <taxon>Metazoa</taxon>
        <taxon>Cnidaria</taxon>
        <taxon>Anthozoa</taxon>
        <taxon>Octocorallia</taxon>
        <taxon>Malacalcyonacea</taxon>
        <taxon>Plexauridae</taxon>
        <taxon>Paramuricea</taxon>
    </lineage>
</organism>
<evidence type="ECO:0000313" key="2">
    <source>
        <dbReference type="Proteomes" id="UP001152795"/>
    </source>
</evidence>
<accession>A0A6S7HUA7</accession>
<feature type="non-terminal residue" evidence="1">
    <location>
        <position position="1"/>
    </location>
</feature>
<protein>
    <submittedName>
        <fullName evidence="1">Uncharacterized protein</fullName>
    </submittedName>
</protein>
<sequence length="235" mass="26481">MKTNAERFDRGKWWFTSKESKAFVQQRNGLVKSNGNELKEVIHITPSSSKNDQLKLQFRDKDKPLMFTITTFDFTGNDYSRAFEPYVQSKERFAAKFNSLREGNAVKDVSAVSVLANEDNANAVTVDSPNEAEPTLSEKDSINESSVEEINVAESPLLLVRDTVSPPTNILPGNTTLPLGKRKHAGTAQVPVEVEPLPDELAEKRARKVEKLTRNPKEQDSAFYEMVMREYAIKE</sequence>
<dbReference type="EMBL" id="CACRXK020003260">
    <property type="protein sequence ID" value="CAB3998071.1"/>
    <property type="molecule type" value="Genomic_DNA"/>
</dbReference>
<gene>
    <name evidence="1" type="ORF">PACLA_8A046191</name>
</gene>
<name>A0A6S7HUA7_PARCT</name>
<evidence type="ECO:0000313" key="1">
    <source>
        <dbReference type="EMBL" id="CAB3998071.1"/>
    </source>
</evidence>
<dbReference type="Proteomes" id="UP001152795">
    <property type="component" value="Unassembled WGS sequence"/>
</dbReference>
<dbReference type="AlphaFoldDB" id="A0A6S7HUA7"/>
<proteinExistence type="predicted"/>